<evidence type="ECO:0000256" key="8">
    <source>
        <dbReference type="ARBA" id="ARBA00023136"/>
    </source>
</evidence>
<evidence type="ECO:0000259" key="13">
    <source>
        <dbReference type="PROSITE" id="PS51677"/>
    </source>
</evidence>
<name>K5X7R5_AGABU</name>
<keyword evidence="5" id="KW-0479">Metal-binding</keyword>
<gene>
    <name evidence="14" type="ORF">AGABI1DRAFT_85858</name>
</gene>
<dbReference type="AlphaFoldDB" id="K5X7R5"/>
<dbReference type="Pfam" id="PF01522">
    <property type="entry name" value="Polysacc_deac_1"/>
    <property type="match status" value="1"/>
</dbReference>
<evidence type="ECO:0000256" key="2">
    <source>
        <dbReference type="ARBA" id="ARBA00004609"/>
    </source>
</evidence>
<dbReference type="PANTHER" id="PTHR46471:SF2">
    <property type="entry name" value="CHITIN DEACETYLASE-RELATED"/>
    <property type="match status" value="1"/>
</dbReference>
<keyword evidence="9" id="KW-0119">Carbohydrate metabolism</keyword>
<keyword evidence="3" id="KW-1003">Cell membrane</keyword>
<feature type="signal peptide" evidence="12">
    <location>
        <begin position="1"/>
        <end position="19"/>
    </location>
</feature>
<keyword evidence="7" id="KW-0378">Hydrolase</keyword>
<dbReference type="InterPro" id="IPR011330">
    <property type="entry name" value="Glyco_hydro/deAcase_b/a-brl"/>
</dbReference>
<dbReference type="InterPro" id="IPR002509">
    <property type="entry name" value="NODB_dom"/>
</dbReference>
<sequence>MLFTKISVVLATLAASVFAAPHKRQLAQVITTCTEPNTVALTFDDGPYYYIYDISRTLAAANATGTFFFNGNNYGCIYNADNAKRIKYAHDHGHQVASHTWGHKDLATLTWDEIHDEMWRVEEALLKITGAYPAFTRPPFGSYNDLVRQAAAVRGQALANWDFETGDAVGVTVPEQYAKIDELIARHPNTILSLQHETIASTMTEVLPYFLQQLQGAGYRLVSVAECTGLPAYQYVTEPQQPDETWQC</sequence>
<dbReference type="GO" id="GO:0046872">
    <property type="term" value="F:metal ion binding"/>
    <property type="evidence" value="ECO:0007669"/>
    <property type="project" value="UniProtKB-KW"/>
</dbReference>
<reference evidence="15" key="1">
    <citation type="journal article" date="2012" name="Proc. Natl. Acad. Sci. U.S.A.">
        <title>Genome sequence of the button mushroom Agaricus bisporus reveals mechanisms governing adaptation to a humic-rich ecological niche.</title>
        <authorList>
            <person name="Morin E."/>
            <person name="Kohler A."/>
            <person name="Baker A.R."/>
            <person name="Foulongne-Oriol M."/>
            <person name="Lombard V."/>
            <person name="Nagy L.G."/>
            <person name="Ohm R.A."/>
            <person name="Patyshakuliyeva A."/>
            <person name="Brun A."/>
            <person name="Aerts A.L."/>
            <person name="Bailey A.M."/>
            <person name="Billette C."/>
            <person name="Coutinho P.M."/>
            <person name="Deakin G."/>
            <person name="Doddapaneni H."/>
            <person name="Floudas D."/>
            <person name="Grimwood J."/>
            <person name="Hilden K."/>
            <person name="Kuees U."/>
            <person name="LaButti K.M."/>
            <person name="Lapidus A."/>
            <person name="Lindquist E.A."/>
            <person name="Lucas S.M."/>
            <person name="Murat C."/>
            <person name="Riley R.W."/>
            <person name="Salamov A.A."/>
            <person name="Schmutz J."/>
            <person name="Subramanian V."/>
            <person name="Woesten H.A.B."/>
            <person name="Xu J."/>
            <person name="Eastwood D.C."/>
            <person name="Foster G.D."/>
            <person name="Sonnenberg A.S."/>
            <person name="Cullen D."/>
            <person name="de Vries R.P."/>
            <person name="Lundell T."/>
            <person name="Hibbett D.S."/>
            <person name="Henrissat B."/>
            <person name="Burton K.S."/>
            <person name="Kerrigan R.W."/>
            <person name="Challen M.P."/>
            <person name="Grigoriev I.V."/>
            <person name="Martin F."/>
        </authorList>
    </citation>
    <scope>NUCLEOTIDE SEQUENCE [LARGE SCALE GENOMIC DNA]</scope>
    <source>
        <strain evidence="15">JB137-S8 / ATCC MYA-4627 / FGSC 10392</strain>
    </source>
</reference>
<dbReference type="PROSITE" id="PS51677">
    <property type="entry name" value="NODB"/>
    <property type="match status" value="1"/>
</dbReference>
<feature type="chain" id="PRO_5003886172" description="NodB homology domain-containing protein" evidence="12">
    <location>
        <begin position="20"/>
        <end position="248"/>
    </location>
</feature>
<protein>
    <recommendedName>
        <fullName evidence="13">NodB homology domain-containing protein</fullName>
    </recommendedName>
</protein>
<dbReference type="GO" id="GO:0098552">
    <property type="term" value="C:side of membrane"/>
    <property type="evidence" value="ECO:0007669"/>
    <property type="project" value="UniProtKB-KW"/>
</dbReference>
<evidence type="ECO:0000256" key="4">
    <source>
        <dbReference type="ARBA" id="ARBA00022622"/>
    </source>
</evidence>
<comment type="cofactor">
    <cofactor evidence="1">
        <name>Co(2+)</name>
        <dbReference type="ChEBI" id="CHEBI:48828"/>
    </cofactor>
</comment>
<evidence type="ECO:0000313" key="15">
    <source>
        <dbReference type="Proteomes" id="UP000008493"/>
    </source>
</evidence>
<dbReference type="GeneID" id="18832089"/>
<dbReference type="OrthoDB" id="2125469at2759"/>
<feature type="domain" description="NodB homology" evidence="13">
    <location>
        <begin position="37"/>
        <end position="222"/>
    </location>
</feature>
<keyword evidence="11" id="KW-0961">Cell wall biogenesis/degradation</keyword>
<keyword evidence="6 12" id="KW-0732">Signal</keyword>
<keyword evidence="8" id="KW-0472">Membrane</keyword>
<dbReference type="STRING" id="597362.K5X7R5"/>
<dbReference type="HOGENOM" id="CLU_021264_11_2_1"/>
<evidence type="ECO:0000256" key="9">
    <source>
        <dbReference type="ARBA" id="ARBA00023277"/>
    </source>
</evidence>
<evidence type="ECO:0000256" key="12">
    <source>
        <dbReference type="SAM" id="SignalP"/>
    </source>
</evidence>
<dbReference type="OMA" id="EYQMNTQ"/>
<dbReference type="SUPFAM" id="SSF88713">
    <property type="entry name" value="Glycoside hydrolase/deacetylase"/>
    <property type="match status" value="1"/>
</dbReference>
<dbReference type="InParanoid" id="K5X7R5"/>
<keyword evidence="4" id="KW-0325">Glycoprotein</keyword>
<proteinExistence type="predicted"/>
<dbReference type="GO" id="GO:0071555">
    <property type="term" value="P:cell wall organization"/>
    <property type="evidence" value="ECO:0007669"/>
    <property type="project" value="UniProtKB-KW"/>
</dbReference>
<evidence type="ECO:0000256" key="3">
    <source>
        <dbReference type="ARBA" id="ARBA00022475"/>
    </source>
</evidence>
<keyword evidence="10" id="KW-0449">Lipoprotein</keyword>
<accession>K5X7R5</accession>
<dbReference type="GO" id="GO:0005975">
    <property type="term" value="P:carbohydrate metabolic process"/>
    <property type="evidence" value="ECO:0007669"/>
    <property type="project" value="InterPro"/>
</dbReference>
<dbReference type="Proteomes" id="UP000008493">
    <property type="component" value="Unassembled WGS sequence"/>
</dbReference>
<evidence type="ECO:0000256" key="7">
    <source>
        <dbReference type="ARBA" id="ARBA00022801"/>
    </source>
</evidence>
<evidence type="ECO:0000256" key="5">
    <source>
        <dbReference type="ARBA" id="ARBA00022723"/>
    </source>
</evidence>
<dbReference type="GO" id="GO:0016810">
    <property type="term" value="F:hydrolase activity, acting on carbon-nitrogen (but not peptide) bonds"/>
    <property type="evidence" value="ECO:0007669"/>
    <property type="project" value="InterPro"/>
</dbReference>
<keyword evidence="15" id="KW-1185">Reference proteome</keyword>
<evidence type="ECO:0000256" key="10">
    <source>
        <dbReference type="ARBA" id="ARBA00023288"/>
    </source>
</evidence>
<evidence type="ECO:0000256" key="11">
    <source>
        <dbReference type="ARBA" id="ARBA00023316"/>
    </source>
</evidence>
<evidence type="ECO:0000256" key="1">
    <source>
        <dbReference type="ARBA" id="ARBA00001941"/>
    </source>
</evidence>
<dbReference type="Gene3D" id="3.20.20.370">
    <property type="entry name" value="Glycoside hydrolase/deacetylase"/>
    <property type="match status" value="1"/>
</dbReference>
<dbReference type="PANTHER" id="PTHR46471">
    <property type="entry name" value="CHITIN DEACETYLASE"/>
    <property type="match status" value="1"/>
</dbReference>
<keyword evidence="4" id="KW-0336">GPI-anchor</keyword>
<dbReference type="GO" id="GO:0005886">
    <property type="term" value="C:plasma membrane"/>
    <property type="evidence" value="ECO:0007669"/>
    <property type="project" value="UniProtKB-SubCell"/>
</dbReference>
<dbReference type="eggNOG" id="ENOG502S2CW">
    <property type="taxonomic scope" value="Eukaryota"/>
</dbReference>
<dbReference type="EMBL" id="JH971391">
    <property type="protein sequence ID" value="EKM79022.1"/>
    <property type="molecule type" value="Genomic_DNA"/>
</dbReference>
<organism evidence="14 15">
    <name type="scientific">Agaricus bisporus var. burnettii (strain JB137-S8 / ATCC MYA-4627 / FGSC 10392)</name>
    <name type="common">White button mushroom</name>
    <dbReference type="NCBI Taxonomy" id="597362"/>
    <lineage>
        <taxon>Eukaryota</taxon>
        <taxon>Fungi</taxon>
        <taxon>Dikarya</taxon>
        <taxon>Basidiomycota</taxon>
        <taxon>Agaricomycotina</taxon>
        <taxon>Agaricomycetes</taxon>
        <taxon>Agaricomycetidae</taxon>
        <taxon>Agaricales</taxon>
        <taxon>Agaricineae</taxon>
        <taxon>Agaricaceae</taxon>
        <taxon>Agaricus</taxon>
    </lineage>
</organism>
<dbReference type="KEGG" id="abp:AGABI1DRAFT85858"/>
<comment type="subcellular location">
    <subcellularLocation>
        <location evidence="2">Cell membrane</location>
        <topology evidence="2">Lipid-anchor</topology>
        <topology evidence="2">GPI-anchor</topology>
    </subcellularLocation>
</comment>
<dbReference type="CDD" id="cd10951">
    <property type="entry name" value="CE4_ClCDA_like"/>
    <property type="match status" value="1"/>
</dbReference>
<evidence type="ECO:0000313" key="14">
    <source>
        <dbReference type="EMBL" id="EKM79022.1"/>
    </source>
</evidence>
<dbReference type="RefSeq" id="XP_007330773.1">
    <property type="nucleotide sequence ID" value="XM_007330711.1"/>
</dbReference>
<evidence type="ECO:0000256" key="6">
    <source>
        <dbReference type="ARBA" id="ARBA00022729"/>
    </source>
</evidence>